<dbReference type="Gene3D" id="3.30.559.10">
    <property type="entry name" value="Chloramphenicol acetyltransferase-like domain"/>
    <property type="match status" value="2"/>
</dbReference>
<dbReference type="GO" id="GO:0016740">
    <property type="term" value="F:transferase activity"/>
    <property type="evidence" value="ECO:0007669"/>
    <property type="project" value="UniProtKB-KW"/>
</dbReference>
<dbReference type="InterPro" id="IPR051283">
    <property type="entry name" value="Sec_Metabolite_Acyltrans"/>
</dbReference>
<dbReference type="Proteomes" id="UP000682877">
    <property type="component" value="Chromosome 5"/>
</dbReference>
<keyword evidence="1" id="KW-0808">Transferase</keyword>
<protein>
    <recommendedName>
        <fullName evidence="4">HXXXD-type acyl-transferase family protein</fullName>
    </recommendedName>
</protein>
<dbReference type="AlphaFoldDB" id="A0A8S2AAR2"/>
<reference evidence="2" key="1">
    <citation type="submission" date="2021-01" db="EMBL/GenBank/DDBJ databases">
        <authorList>
            <person name="Bezrukov I."/>
        </authorList>
    </citation>
    <scope>NUCLEOTIDE SEQUENCE</scope>
</reference>
<dbReference type="PANTHER" id="PTHR31896:SF31">
    <property type="entry name" value="HXXXD-TYPE ACYL-TRANSFERASE FAMILY PROTEIN"/>
    <property type="match status" value="1"/>
</dbReference>
<evidence type="ECO:0008006" key="4">
    <source>
        <dbReference type="Google" id="ProtNLM"/>
    </source>
</evidence>
<name>A0A8S2AAR2_ARAAE</name>
<gene>
    <name evidence="2" type="ORF">AARE701A_LOCUS13011</name>
</gene>
<evidence type="ECO:0000313" key="3">
    <source>
        <dbReference type="Proteomes" id="UP000682877"/>
    </source>
</evidence>
<dbReference type="InterPro" id="IPR023213">
    <property type="entry name" value="CAT-like_dom_sf"/>
</dbReference>
<sequence length="450" mass="50313">MEDVTVISKSIVQPGKIGHSGHTKIHLTPSDLSLLYLDYPQRALIFPKPDPETRFISRLKSSLSAALEIYFPLAGRLVKVNNHEDNTISFYIDCDDGRGVTFVHAIAESVSVSDILHPHGSVPDFFKLFFPVNGVRSIDGLSEPLLAVQVTEIKDGIVFSFGYNHLVADGSSMWKFIHVWSQICMNGEWENHHQPLVLRGWFLDKIDFPIRIPVSEIETERVKNREISTKERVFHFTKEKILALKAKANGEIGSSDIKVSSLQAVLAHLWRSIVRHSGLNREEESHCGVAADFRQRLNPPLDKDSFGNVANLGMATATVGDLVDRGLGWAALQINKTVRSQTNENFRTFVENWVRNGKIPRIDVRSKRGDHVFIVNNSPRFEVYDNDFGLGKPIAVRAGPANGIGGKLVVFRGIEEGSIDVHAILTLSLWSDMLLNLFDDVESMENVTIT</sequence>
<keyword evidence="3" id="KW-1185">Reference proteome</keyword>
<evidence type="ECO:0000313" key="2">
    <source>
        <dbReference type="EMBL" id="CAE6075709.1"/>
    </source>
</evidence>
<accession>A0A8S2AAR2</accession>
<evidence type="ECO:0000256" key="1">
    <source>
        <dbReference type="ARBA" id="ARBA00022679"/>
    </source>
</evidence>
<dbReference type="Pfam" id="PF02458">
    <property type="entry name" value="Transferase"/>
    <property type="match status" value="1"/>
</dbReference>
<organism evidence="2 3">
    <name type="scientific">Arabidopsis arenosa</name>
    <name type="common">Sand rock-cress</name>
    <name type="synonym">Cardaminopsis arenosa</name>
    <dbReference type="NCBI Taxonomy" id="38785"/>
    <lineage>
        <taxon>Eukaryota</taxon>
        <taxon>Viridiplantae</taxon>
        <taxon>Streptophyta</taxon>
        <taxon>Embryophyta</taxon>
        <taxon>Tracheophyta</taxon>
        <taxon>Spermatophyta</taxon>
        <taxon>Magnoliopsida</taxon>
        <taxon>eudicotyledons</taxon>
        <taxon>Gunneridae</taxon>
        <taxon>Pentapetalae</taxon>
        <taxon>rosids</taxon>
        <taxon>malvids</taxon>
        <taxon>Brassicales</taxon>
        <taxon>Brassicaceae</taxon>
        <taxon>Camelineae</taxon>
        <taxon>Arabidopsis</taxon>
    </lineage>
</organism>
<proteinExistence type="predicted"/>
<dbReference type="EMBL" id="LR999455">
    <property type="protein sequence ID" value="CAE6075709.1"/>
    <property type="molecule type" value="Genomic_DNA"/>
</dbReference>
<dbReference type="PANTHER" id="PTHR31896">
    <property type="entry name" value="FAMILY REGULATORY PROTEIN, PUTATIVE (AFU_ORTHOLOGUE AFUA_3G14730)-RELATED"/>
    <property type="match status" value="1"/>
</dbReference>